<gene>
    <name evidence="2" type="ORF">FHX74_002664</name>
</gene>
<name>A0A7W3ITN9_9ACTN</name>
<comment type="caution">
    <text evidence="2">The sequence shown here is derived from an EMBL/GenBank/DDBJ whole genome shotgun (WGS) entry which is preliminary data.</text>
</comment>
<evidence type="ECO:0000313" key="2">
    <source>
        <dbReference type="EMBL" id="MBA8795036.1"/>
    </source>
</evidence>
<dbReference type="EMBL" id="JACGWT010000004">
    <property type="protein sequence ID" value="MBA8795036.1"/>
    <property type="molecule type" value="Genomic_DNA"/>
</dbReference>
<evidence type="ECO:0000313" key="3">
    <source>
        <dbReference type="Proteomes" id="UP000523079"/>
    </source>
</evidence>
<organism evidence="2 3">
    <name type="scientific">Microlunatus kandeliicorticis</name>
    <dbReference type="NCBI Taxonomy" id="1759536"/>
    <lineage>
        <taxon>Bacteria</taxon>
        <taxon>Bacillati</taxon>
        <taxon>Actinomycetota</taxon>
        <taxon>Actinomycetes</taxon>
        <taxon>Propionibacteriales</taxon>
        <taxon>Propionibacteriaceae</taxon>
        <taxon>Microlunatus</taxon>
    </lineage>
</organism>
<keyword evidence="3" id="KW-1185">Reference proteome</keyword>
<dbReference type="Proteomes" id="UP000523079">
    <property type="component" value="Unassembled WGS sequence"/>
</dbReference>
<feature type="compositionally biased region" description="Basic residues" evidence="1">
    <location>
        <begin position="1"/>
        <end position="10"/>
    </location>
</feature>
<proteinExistence type="predicted"/>
<accession>A0A7W3ITN9</accession>
<dbReference type="AlphaFoldDB" id="A0A7W3ITN9"/>
<sequence length="29" mass="3444">MYPRTIRPRTRFTGVRPPAHPTLRPEAIR</sequence>
<feature type="region of interest" description="Disordered" evidence="1">
    <location>
        <begin position="1"/>
        <end position="29"/>
    </location>
</feature>
<protein>
    <submittedName>
        <fullName evidence="2">Uncharacterized protein</fullName>
    </submittedName>
</protein>
<evidence type="ECO:0000256" key="1">
    <source>
        <dbReference type="SAM" id="MobiDB-lite"/>
    </source>
</evidence>
<reference evidence="2 3" key="1">
    <citation type="submission" date="2020-07" db="EMBL/GenBank/DDBJ databases">
        <title>Sequencing the genomes of 1000 actinobacteria strains.</title>
        <authorList>
            <person name="Klenk H.-P."/>
        </authorList>
    </citation>
    <scope>NUCLEOTIDE SEQUENCE [LARGE SCALE GENOMIC DNA]</scope>
    <source>
        <strain evidence="2 3">DSM 100723</strain>
    </source>
</reference>